<dbReference type="PANTHER" id="PTHR11236">
    <property type="entry name" value="AMINOBENZOATE/ANTHRANILATE SYNTHASE"/>
    <property type="match status" value="1"/>
</dbReference>
<dbReference type="GO" id="GO:0009396">
    <property type="term" value="P:folic acid-containing compound biosynthetic process"/>
    <property type="evidence" value="ECO:0007669"/>
    <property type="project" value="InterPro"/>
</dbReference>
<evidence type="ECO:0000313" key="5">
    <source>
        <dbReference type="EMBL" id="TDQ83898.1"/>
    </source>
</evidence>
<keyword evidence="2" id="KW-0808">Transferase</keyword>
<organism evidence="5 6">
    <name type="scientific">Dongia mobilis</name>
    <dbReference type="NCBI Taxonomy" id="578943"/>
    <lineage>
        <taxon>Bacteria</taxon>
        <taxon>Pseudomonadati</taxon>
        <taxon>Pseudomonadota</taxon>
        <taxon>Alphaproteobacteria</taxon>
        <taxon>Rhodospirillales</taxon>
        <taxon>Dongiaceae</taxon>
        <taxon>Dongia</taxon>
    </lineage>
</organism>
<dbReference type="SUPFAM" id="SSF56322">
    <property type="entry name" value="ADC synthase"/>
    <property type="match status" value="1"/>
</dbReference>
<dbReference type="OrthoDB" id="9803598at2"/>
<evidence type="ECO:0000256" key="2">
    <source>
        <dbReference type="ARBA" id="ARBA00022679"/>
    </source>
</evidence>
<dbReference type="EC" id="2.6.1.85" evidence="1"/>
<dbReference type="AlphaFoldDB" id="A0A4R6X0C9"/>
<dbReference type="InterPro" id="IPR019999">
    <property type="entry name" value="Anth_synth_I-like"/>
</dbReference>
<reference evidence="5 6" key="1">
    <citation type="submission" date="2019-03" db="EMBL/GenBank/DDBJ databases">
        <title>Genomic Encyclopedia of Type Strains, Phase III (KMG-III): the genomes of soil and plant-associated and newly described type strains.</title>
        <authorList>
            <person name="Whitman W."/>
        </authorList>
    </citation>
    <scope>NUCLEOTIDE SEQUENCE [LARGE SCALE GENOMIC DNA]</scope>
    <source>
        <strain evidence="5 6">CGMCC 1.7660</strain>
    </source>
</reference>
<dbReference type="Pfam" id="PF04715">
    <property type="entry name" value="Anth_synt_I_N"/>
    <property type="match status" value="1"/>
</dbReference>
<dbReference type="PRINTS" id="PR00095">
    <property type="entry name" value="ANTSNTHASEI"/>
</dbReference>
<accession>A0A4R6X0C9</accession>
<feature type="domain" description="Anthranilate synthase component I N-terminal" evidence="4">
    <location>
        <begin position="22"/>
        <end position="145"/>
    </location>
</feature>
<keyword evidence="6" id="KW-1185">Reference proteome</keyword>
<evidence type="ECO:0000313" key="6">
    <source>
        <dbReference type="Proteomes" id="UP000295783"/>
    </source>
</evidence>
<dbReference type="Gene3D" id="3.60.120.10">
    <property type="entry name" value="Anthranilate synthase"/>
    <property type="match status" value="1"/>
</dbReference>
<dbReference type="NCBIfam" id="TIGR00553">
    <property type="entry name" value="pabB"/>
    <property type="match status" value="1"/>
</dbReference>
<feature type="domain" description="Chorismate-utilising enzyme C-terminal" evidence="3">
    <location>
        <begin position="200"/>
        <end position="454"/>
    </location>
</feature>
<dbReference type="Proteomes" id="UP000295783">
    <property type="component" value="Unassembled WGS sequence"/>
</dbReference>
<dbReference type="InterPro" id="IPR005802">
    <property type="entry name" value="ADC_synth_comp_1"/>
</dbReference>
<proteinExistence type="predicted"/>
<dbReference type="Pfam" id="PF00425">
    <property type="entry name" value="Chorismate_bind"/>
    <property type="match status" value="1"/>
</dbReference>
<evidence type="ECO:0000259" key="3">
    <source>
        <dbReference type="Pfam" id="PF00425"/>
    </source>
</evidence>
<evidence type="ECO:0000256" key="1">
    <source>
        <dbReference type="ARBA" id="ARBA00013139"/>
    </source>
</evidence>
<dbReference type="InterPro" id="IPR015890">
    <property type="entry name" value="Chorismate_C"/>
</dbReference>
<dbReference type="GO" id="GO:0046820">
    <property type="term" value="F:4-amino-4-deoxychorismate synthase activity"/>
    <property type="evidence" value="ECO:0007669"/>
    <property type="project" value="UniProtKB-EC"/>
</dbReference>
<dbReference type="EMBL" id="SNYW01000006">
    <property type="protein sequence ID" value="TDQ83898.1"/>
    <property type="molecule type" value="Genomic_DNA"/>
</dbReference>
<dbReference type="GO" id="GO:0000162">
    <property type="term" value="P:L-tryptophan biosynthetic process"/>
    <property type="evidence" value="ECO:0007669"/>
    <property type="project" value="TreeGrafter"/>
</dbReference>
<dbReference type="RefSeq" id="WP_133611968.1">
    <property type="nucleotide sequence ID" value="NZ_SNYW01000006.1"/>
</dbReference>
<evidence type="ECO:0000259" key="4">
    <source>
        <dbReference type="Pfam" id="PF04715"/>
    </source>
</evidence>
<name>A0A4R6X0C9_9PROT</name>
<gene>
    <name evidence="5" type="ORF">A8950_0442</name>
</gene>
<dbReference type="InterPro" id="IPR006805">
    <property type="entry name" value="Anth_synth_I_N"/>
</dbReference>
<comment type="caution">
    <text evidence="5">The sequence shown here is derived from an EMBL/GenBank/DDBJ whole genome shotgun (WGS) entry which is preliminary data.</text>
</comment>
<protein>
    <recommendedName>
        <fullName evidence="1">aminodeoxychorismate synthase</fullName>
        <ecNumber evidence="1">2.6.1.85</ecNumber>
    </recommendedName>
</protein>
<sequence>MNDLPLILELPAPALDVERWANALRPQGGFVFFDSALRHQSLGRYSFLMADPFHRLSASGNQVALDGVAQAADPFALLDDLLRRYALPRLPGLPPFQGGIAGSFGYGLRHHLERLPQHRRDGQAIPDLLAGAYDLVVAIDHLAGKGWLISSGFPESGGDARRRRAAARIAEAIERFDAAPAQAFASADWALAPRADLAGDQYKAMIRRTIDYIEAGDIYQANITQRFQVSLHEGIDRFALYRALRLRNPATFAAFLEFDDVAILSSSPERFLKLADGRVETRPIKGTRPRGRNAAEDATLAAELAASEKDRAENLMIVDLLRNDLSRVCRMGSVKVPVLWGLETYATVHHLVSVVTGEMLAGKNAVDLLRATFPGGSVTGAPKIRAMEIIAELEPSPRGPYCGAIGYLGFDGSMDSNIVIRTYCITGDQLTFQVGGGIVADSDPQAELEESLTKAKALIETLAQGAVAKQRGGSAA</sequence>
<dbReference type="InterPro" id="IPR005801">
    <property type="entry name" value="ADC_synthase"/>
</dbReference>
<dbReference type="PANTHER" id="PTHR11236:SF50">
    <property type="entry name" value="AMINODEOXYCHORISMATE SYNTHASE COMPONENT 1"/>
    <property type="match status" value="1"/>
</dbReference>